<dbReference type="Pfam" id="PF00788">
    <property type="entry name" value="RA"/>
    <property type="match status" value="1"/>
</dbReference>
<sequence length="1049" mass="118663">MNFSNNSYTCSTKSNKKIAVKVLKSPQNPTYQANAQEFHVFQPNAAVEQQQKALMPPLDHATHIISHQHHCKHHHKHHLPQQPQSLPLYQHQQYNAHAYNPQQTSHQHYHSQHYQHAAAAAQLQQQKQQLQQELQQHFHFHHDYAANNQNNFLYYDKKPPAPPSSMASPLSATTPTNTPSHKTCHSSPQSPKHHAPAKCLTQRQSSTPCCIATPTSTPDRMPKTPTSSLTKAKKWRRPFSSYHSCDDLDTANNVTNLNKSKSDHQHSNEKMVVASLKYLCACTGATLRNLSKKTKDLHKKNCYSYVKPTWRVWGEEKDTDIIYTVYLKKVCYHRPTPSAANPDSEDDISYLEWEMVRVRFVKAATLERLVEALATDDGELESTFINVFLNTYRTFSSSKEVLGLFIKRFNALTERQRIEDIKHKDDVDYDPSSTIHEQHKKTLVSVWKMWLNGFPEDWNEENLRYLISFTSKHLSNSDLHTRALNQLEMLLRQQVYSKKNLAPWLGDQFADLYLAPEFQRRACFLETYRFPRIDVRHFAEQLTRMDCDLFKKVISHQCLGATWSRRSQGCCETVVATVTQFNEVLYRVITSILIERALEPQERAVYIAVWIDIAQELRLLKNFSSLKAIVTGLNSSAIYRLSKIWGVLPKEKLEIFQELARICSEDNNASVQRELLIREGTAKFAETVGENDRHMQKIIQKQSTHTSHGTIPYLGTFLTDLTMIHQANPDTVGEDNLINFEKKRKEFEVLAKIKLLQGAANTYSLEEDPLFNRWFYSMPVLTEEDAHTLSYQLEAPPPTAPRKSNTSSNMSSANSSILGHRKTDSIASNSSSGAGSQFYCEISSHNSSRHNSLDREAHNNHMSATSSVSNLSLDSSNSGGGLNKPKMIHSQSSNGLLRSTHGSTSGSQTPTHVGSPLINAQVVNSPGANADFYIVKITLESETMPQDGIVVYKSMMVKNNERTPQVIRNALMKLGIEDEADNYTLAQRLPDKDVDLPRNANVFYAVVVNKNFELRFILKPNGERLTNGGSGVVGGGGSSGSRSSRSSNS</sequence>
<dbReference type="PROSITE" id="PS50009">
    <property type="entry name" value="RASGEF_CAT"/>
    <property type="match status" value="1"/>
</dbReference>
<evidence type="ECO:0000259" key="6">
    <source>
        <dbReference type="PROSITE" id="PS50212"/>
    </source>
</evidence>
<evidence type="ECO:0000259" key="4">
    <source>
        <dbReference type="PROSITE" id="PS50009"/>
    </source>
</evidence>
<dbReference type="GO" id="GO:0005886">
    <property type="term" value="C:plasma membrane"/>
    <property type="evidence" value="ECO:0007669"/>
    <property type="project" value="TreeGrafter"/>
</dbReference>
<dbReference type="Pfam" id="PF00617">
    <property type="entry name" value="RasGEF"/>
    <property type="match status" value="1"/>
</dbReference>
<evidence type="ECO:0000313" key="8">
    <source>
        <dbReference type="Proteomes" id="UP000095300"/>
    </source>
</evidence>
<dbReference type="KEGG" id="scac:106093484"/>
<evidence type="ECO:0000256" key="1">
    <source>
        <dbReference type="ARBA" id="ARBA00022658"/>
    </source>
</evidence>
<accession>A0A1I8P6I5</accession>
<feature type="compositionally biased region" description="Low complexity" evidence="3">
    <location>
        <begin position="1040"/>
        <end position="1049"/>
    </location>
</feature>
<dbReference type="InterPro" id="IPR001895">
    <property type="entry name" value="RASGEF_cat_dom"/>
</dbReference>
<evidence type="ECO:0008006" key="9">
    <source>
        <dbReference type="Google" id="ProtNLM"/>
    </source>
</evidence>
<dbReference type="InterPro" id="IPR029071">
    <property type="entry name" value="Ubiquitin-like_domsf"/>
</dbReference>
<dbReference type="PROSITE" id="PS50200">
    <property type="entry name" value="RA"/>
    <property type="match status" value="1"/>
</dbReference>
<dbReference type="OrthoDB" id="26687at2759"/>
<dbReference type="InterPro" id="IPR036964">
    <property type="entry name" value="RASGEF_cat_dom_sf"/>
</dbReference>
<dbReference type="SMART" id="SM00147">
    <property type="entry name" value="RasGEF"/>
    <property type="match status" value="1"/>
</dbReference>
<feature type="compositionally biased region" description="Low complexity" evidence="3">
    <location>
        <begin position="804"/>
        <end position="816"/>
    </location>
</feature>
<dbReference type="Gene3D" id="3.10.20.90">
    <property type="entry name" value="Phosphatidylinositol 3-kinase Catalytic Subunit, Chain A, domain 1"/>
    <property type="match status" value="1"/>
</dbReference>
<feature type="region of interest" description="Disordered" evidence="3">
    <location>
        <begin position="102"/>
        <end position="132"/>
    </location>
</feature>
<dbReference type="InterPro" id="IPR008937">
    <property type="entry name" value="Ras-like_GEF"/>
</dbReference>
<dbReference type="InterPro" id="IPR000651">
    <property type="entry name" value="Ras-like_Gua-exchang_fac_N"/>
</dbReference>
<feature type="domain" description="Ras-associating" evidence="5">
    <location>
        <begin position="931"/>
        <end position="1023"/>
    </location>
</feature>
<feature type="region of interest" description="Disordered" evidence="3">
    <location>
        <begin position="793"/>
        <end position="831"/>
    </location>
</feature>
<dbReference type="PANTHER" id="PTHR23113:SF312">
    <property type="entry name" value="RAL GUANINE NUCLEOTIDE DISSOCIATION STIMULATOR-LIKE, ISOFORM E"/>
    <property type="match status" value="1"/>
</dbReference>
<dbReference type="Pfam" id="PF00618">
    <property type="entry name" value="RasGEF_N"/>
    <property type="match status" value="1"/>
</dbReference>
<dbReference type="SUPFAM" id="SSF48366">
    <property type="entry name" value="Ras GEF"/>
    <property type="match status" value="1"/>
</dbReference>
<feature type="compositionally biased region" description="Gly residues" evidence="3">
    <location>
        <begin position="1028"/>
        <end position="1039"/>
    </location>
</feature>
<dbReference type="Proteomes" id="UP000095300">
    <property type="component" value="Unassembled WGS sequence"/>
</dbReference>
<protein>
    <recommendedName>
        <fullName evidence="9">Ras-GEF domain-containing protein</fullName>
    </recommendedName>
</protein>
<dbReference type="GO" id="GO:0007265">
    <property type="term" value="P:Ras protein signal transduction"/>
    <property type="evidence" value="ECO:0007669"/>
    <property type="project" value="TreeGrafter"/>
</dbReference>
<dbReference type="PANTHER" id="PTHR23113">
    <property type="entry name" value="GUANINE NUCLEOTIDE EXCHANGE FACTOR"/>
    <property type="match status" value="1"/>
</dbReference>
<feature type="compositionally biased region" description="Polar residues" evidence="3">
    <location>
        <begin position="889"/>
        <end position="912"/>
    </location>
</feature>
<name>A0A1I8P6I5_STOCA</name>
<evidence type="ECO:0000256" key="3">
    <source>
        <dbReference type="SAM" id="MobiDB-lite"/>
    </source>
</evidence>
<keyword evidence="1 2" id="KW-0344">Guanine-nucleotide releasing factor</keyword>
<feature type="domain" description="N-terminal Ras-GEF" evidence="6">
    <location>
        <begin position="357"/>
        <end position="495"/>
    </location>
</feature>
<feature type="compositionally biased region" description="Low complexity" evidence="3">
    <location>
        <begin position="114"/>
        <end position="132"/>
    </location>
</feature>
<dbReference type="PROSITE" id="PS50212">
    <property type="entry name" value="RASGEF_NTER"/>
    <property type="match status" value="1"/>
</dbReference>
<dbReference type="SUPFAM" id="SSF54236">
    <property type="entry name" value="Ubiquitin-like"/>
    <property type="match status" value="1"/>
</dbReference>
<feature type="domain" description="Ras-GEF" evidence="4">
    <location>
        <begin position="534"/>
        <end position="796"/>
    </location>
</feature>
<evidence type="ECO:0000259" key="5">
    <source>
        <dbReference type="PROSITE" id="PS50200"/>
    </source>
</evidence>
<keyword evidence="8" id="KW-1185">Reference proteome</keyword>
<feature type="region of interest" description="Disordered" evidence="3">
    <location>
        <begin position="1027"/>
        <end position="1049"/>
    </location>
</feature>
<proteinExistence type="predicted"/>
<dbReference type="Gene3D" id="1.10.840.10">
    <property type="entry name" value="Ras guanine-nucleotide exchange factors catalytic domain"/>
    <property type="match status" value="1"/>
</dbReference>
<feature type="region of interest" description="Disordered" evidence="3">
    <location>
        <begin position="860"/>
        <end position="915"/>
    </location>
</feature>
<dbReference type="CDD" id="cd00155">
    <property type="entry name" value="RasGEF"/>
    <property type="match status" value="1"/>
</dbReference>
<dbReference type="PROSITE" id="PS00720">
    <property type="entry name" value="RASGEF"/>
    <property type="match status" value="1"/>
</dbReference>
<feature type="compositionally biased region" description="Polar residues" evidence="3">
    <location>
        <begin position="177"/>
        <end position="190"/>
    </location>
</feature>
<feature type="compositionally biased region" description="Low complexity" evidence="3">
    <location>
        <begin position="866"/>
        <end position="877"/>
    </location>
</feature>
<organism evidence="7 8">
    <name type="scientific">Stomoxys calcitrans</name>
    <name type="common">Stable fly</name>
    <name type="synonym">Conops calcitrans</name>
    <dbReference type="NCBI Taxonomy" id="35570"/>
    <lineage>
        <taxon>Eukaryota</taxon>
        <taxon>Metazoa</taxon>
        <taxon>Ecdysozoa</taxon>
        <taxon>Arthropoda</taxon>
        <taxon>Hexapoda</taxon>
        <taxon>Insecta</taxon>
        <taxon>Pterygota</taxon>
        <taxon>Neoptera</taxon>
        <taxon>Endopterygota</taxon>
        <taxon>Diptera</taxon>
        <taxon>Brachycera</taxon>
        <taxon>Muscomorpha</taxon>
        <taxon>Muscoidea</taxon>
        <taxon>Muscidae</taxon>
        <taxon>Stomoxys</taxon>
    </lineage>
</organism>
<dbReference type="InterPro" id="IPR019804">
    <property type="entry name" value="Ras_G-nucl-exch_fac_CS"/>
</dbReference>
<gene>
    <name evidence="7" type="primary">106093484</name>
</gene>
<dbReference type="InterPro" id="IPR023578">
    <property type="entry name" value="Ras_GEF_dom_sf"/>
</dbReference>
<dbReference type="AlphaFoldDB" id="A0A1I8P6I5"/>
<dbReference type="InterPro" id="IPR000159">
    <property type="entry name" value="RA_dom"/>
</dbReference>
<dbReference type="Gene3D" id="1.20.870.10">
    <property type="entry name" value="Son of sevenless (SoS) protein Chain: S domain 1"/>
    <property type="match status" value="1"/>
</dbReference>
<dbReference type="CDD" id="cd06224">
    <property type="entry name" value="REM"/>
    <property type="match status" value="1"/>
</dbReference>
<evidence type="ECO:0000313" key="7">
    <source>
        <dbReference type="EnsemblMetazoa" id="SCAU005273-PB"/>
    </source>
</evidence>
<dbReference type="VEuPathDB" id="VectorBase:SCAU005273"/>
<dbReference type="GO" id="GO:0005085">
    <property type="term" value="F:guanyl-nucleotide exchange factor activity"/>
    <property type="evidence" value="ECO:0007669"/>
    <property type="project" value="UniProtKB-KW"/>
</dbReference>
<dbReference type="STRING" id="35570.A0A1I8P6I5"/>
<feature type="compositionally biased region" description="Low complexity" evidence="3">
    <location>
        <begin position="164"/>
        <end position="176"/>
    </location>
</feature>
<dbReference type="EnsemblMetazoa" id="SCAU005273-RB">
    <property type="protein sequence ID" value="SCAU005273-PB"/>
    <property type="gene ID" value="SCAU005273"/>
</dbReference>
<dbReference type="SMART" id="SM00229">
    <property type="entry name" value="RasGEFN"/>
    <property type="match status" value="1"/>
</dbReference>
<evidence type="ECO:0000256" key="2">
    <source>
        <dbReference type="PROSITE-ProRule" id="PRU00168"/>
    </source>
</evidence>
<reference evidence="7" key="1">
    <citation type="submission" date="2020-05" db="UniProtKB">
        <authorList>
            <consortium name="EnsemblMetazoa"/>
        </authorList>
    </citation>
    <scope>IDENTIFICATION</scope>
    <source>
        <strain evidence="7">USDA</strain>
    </source>
</reference>
<dbReference type="CDD" id="cd00153">
    <property type="entry name" value="RA_RalGDS_like"/>
    <property type="match status" value="1"/>
</dbReference>
<feature type="region of interest" description="Disordered" evidence="3">
    <location>
        <begin position="156"/>
        <end position="197"/>
    </location>
</feature>